<dbReference type="GO" id="GO:0042262">
    <property type="term" value="P:DNA protection"/>
    <property type="evidence" value="ECO:0007669"/>
    <property type="project" value="InterPro"/>
</dbReference>
<evidence type="ECO:0000256" key="13">
    <source>
        <dbReference type="ARBA" id="ARBA00024596"/>
    </source>
</evidence>
<evidence type="ECO:0000256" key="20">
    <source>
        <dbReference type="ARBA" id="ARBA00032071"/>
    </source>
</evidence>
<comment type="catalytic activity">
    <reaction evidence="12">
        <text>8-oxo-dGTP + H2O = 8-oxo-dGMP + diphosphate + H(+)</text>
        <dbReference type="Rhea" id="RHEA:31575"/>
        <dbReference type="ChEBI" id="CHEBI:15377"/>
        <dbReference type="ChEBI" id="CHEBI:15378"/>
        <dbReference type="ChEBI" id="CHEBI:33019"/>
        <dbReference type="ChEBI" id="CHEBI:63224"/>
        <dbReference type="ChEBI" id="CHEBI:77896"/>
    </reaction>
    <physiologicalReaction direction="left-to-right" evidence="12">
        <dbReference type="Rhea" id="RHEA:31576"/>
    </physiologicalReaction>
</comment>
<evidence type="ECO:0000256" key="5">
    <source>
        <dbReference type="ARBA" id="ARBA00022490"/>
    </source>
</evidence>
<evidence type="ECO:0000256" key="23">
    <source>
        <dbReference type="ARBA" id="ARBA00049032"/>
    </source>
</evidence>
<evidence type="ECO:0000256" key="22">
    <source>
        <dbReference type="ARBA" id="ARBA00048894"/>
    </source>
</evidence>
<evidence type="ECO:0000256" key="11">
    <source>
        <dbReference type="ARBA" id="ARBA00024459"/>
    </source>
</evidence>
<comment type="catalytic activity">
    <reaction evidence="23">
        <text>N(6)-methyl-dATP + H2O = N(6)-methyl-dAMP + diphosphate + H(+)</text>
        <dbReference type="Rhea" id="RHEA:67604"/>
        <dbReference type="ChEBI" id="CHEBI:15377"/>
        <dbReference type="ChEBI" id="CHEBI:15378"/>
        <dbReference type="ChEBI" id="CHEBI:33019"/>
        <dbReference type="ChEBI" id="CHEBI:169976"/>
        <dbReference type="ChEBI" id="CHEBI:172872"/>
    </reaction>
    <physiologicalReaction direction="left-to-right" evidence="23">
        <dbReference type="Rhea" id="RHEA:67605"/>
    </physiologicalReaction>
</comment>
<dbReference type="InterPro" id="IPR003563">
    <property type="entry name" value="8ODP"/>
</dbReference>
<name>A0A2M7VDZ3_9BACT</name>
<dbReference type="GO" id="GO:0003723">
    <property type="term" value="F:RNA binding"/>
    <property type="evidence" value="ECO:0007669"/>
    <property type="project" value="UniProtKB-KW"/>
</dbReference>
<dbReference type="InterPro" id="IPR020476">
    <property type="entry name" value="Nudix_hydrolase"/>
</dbReference>
<dbReference type="EC" id="3.6.1.56" evidence="14"/>
<keyword evidence="9" id="KW-0694">RNA-binding</keyword>
<dbReference type="InterPro" id="IPR000086">
    <property type="entry name" value="NUDIX_hydrolase_dom"/>
</dbReference>
<comment type="subunit">
    <text evidence="4">Monomer.</text>
</comment>
<comment type="catalytic activity">
    <reaction evidence="11">
        <text>2-oxo-dATP + H2O = 2-oxo-dAMP + diphosphate + H(+)</text>
        <dbReference type="Rhea" id="RHEA:31583"/>
        <dbReference type="ChEBI" id="CHEBI:15377"/>
        <dbReference type="ChEBI" id="CHEBI:15378"/>
        <dbReference type="ChEBI" id="CHEBI:33019"/>
        <dbReference type="ChEBI" id="CHEBI:63212"/>
        <dbReference type="ChEBI" id="CHEBI:77897"/>
        <dbReference type="EC" id="3.6.1.56"/>
    </reaction>
    <physiologicalReaction direction="left-to-right" evidence="11">
        <dbReference type="Rhea" id="RHEA:31584"/>
    </physiologicalReaction>
</comment>
<evidence type="ECO:0000256" key="25">
    <source>
        <dbReference type="RuleBase" id="RU003476"/>
    </source>
</evidence>
<evidence type="ECO:0000313" key="27">
    <source>
        <dbReference type="EMBL" id="PIZ98672.1"/>
    </source>
</evidence>
<comment type="catalytic activity">
    <reaction evidence="22">
        <text>O(6)-methyl-dGTP + H2O = O(6)-methyl-dGMP + diphosphate + H(+)</text>
        <dbReference type="Rhea" id="RHEA:67600"/>
        <dbReference type="ChEBI" id="CHEBI:15377"/>
        <dbReference type="ChEBI" id="CHEBI:15378"/>
        <dbReference type="ChEBI" id="CHEBI:33019"/>
        <dbReference type="ChEBI" id="CHEBI:169974"/>
        <dbReference type="ChEBI" id="CHEBI:169975"/>
    </reaction>
    <physiologicalReaction direction="left-to-right" evidence="22">
        <dbReference type="Rhea" id="RHEA:67601"/>
    </physiologicalReaction>
</comment>
<comment type="catalytic activity">
    <reaction evidence="10">
        <text>8-oxo-dATP + H2O = 8-oxo-dAMP + diphosphate + H(+)</text>
        <dbReference type="Rhea" id="RHEA:65396"/>
        <dbReference type="ChEBI" id="CHEBI:15377"/>
        <dbReference type="ChEBI" id="CHEBI:15378"/>
        <dbReference type="ChEBI" id="CHEBI:33019"/>
        <dbReference type="ChEBI" id="CHEBI:71361"/>
        <dbReference type="ChEBI" id="CHEBI:172871"/>
    </reaction>
    <physiologicalReaction direction="left-to-right" evidence="10">
        <dbReference type="Rhea" id="RHEA:65397"/>
    </physiologicalReaction>
</comment>
<dbReference type="PANTHER" id="PTHR43758:SF2">
    <property type="entry name" value="OXIDIZED PURINE NUCLEOSIDE TRIPHOSPHATE HYDROLASE"/>
    <property type="match status" value="1"/>
</dbReference>
<comment type="cofactor">
    <cofactor evidence="1">
        <name>Mg(2+)</name>
        <dbReference type="ChEBI" id="CHEBI:18420"/>
    </cofactor>
</comment>
<evidence type="ECO:0000256" key="3">
    <source>
        <dbReference type="ARBA" id="ARBA00005582"/>
    </source>
</evidence>
<dbReference type="EMBL" id="PFPO01000073">
    <property type="protein sequence ID" value="PIZ98672.1"/>
    <property type="molecule type" value="Genomic_DNA"/>
</dbReference>
<evidence type="ECO:0000256" key="19">
    <source>
        <dbReference type="ARBA" id="ARBA00031927"/>
    </source>
</evidence>
<reference evidence="28" key="1">
    <citation type="submission" date="2017-09" db="EMBL/GenBank/DDBJ databases">
        <title>Depth-based differentiation of microbial function through sediment-hosted aquifers and enrichment of novel symbionts in the deep terrestrial subsurface.</title>
        <authorList>
            <person name="Probst A.J."/>
            <person name="Ladd B."/>
            <person name="Jarett J.K."/>
            <person name="Geller-Mcgrath D.E."/>
            <person name="Sieber C.M.K."/>
            <person name="Emerson J.B."/>
            <person name="Anantharaman K."/>
            <person name="Thomas B.C."/>
            <person name="Malmstrom R."/>
            <person name="Stieglmeier M."/>
            <person name="Klingl A."/>
            <person name="Woyke T."/>
            <person name="Ryan C.M."/>
            <person name="Banfield J.F."/>
        </authorList>
    </citation>
    <scope>NUCLEOTIDE SEQUENCE [LARGE SCALE GENOMIC DNA]</scope>
</reference>
<keyword evidence="8" id="KW-0460">Magnesium</keyword>
<dbReference type="PRINTS" id="PR01403">
    <property type="entry name" value="8OXTPHPHTASE"/>
</dbReference>
<dbReference type="PROSITE" id="PS51462">
    <property type="entry name" value="NUDIX"/>
    <property type="match status" value="1"/>
</dbReference>
<dbReference type="PROSITE" id="PS00893">
    <property type="entry name" value="NUDIX_BOX"/>
    <property type="match status" value="1"/>
</dbReference>
<dbReference type="GO" id="GO:0046872">
    <property type="term" value="F:metal ion binding"/>
    <property type="evidence" value="ECO:0007669"/>
    <property type="project" value="UniProtKB-KW"/>
</dbReference>
<comment type="function">
    <text evidence="24">Oxidized purine nucleoside triphosphate hydrolase which is a prominent sanitizer of the oxidized nucleotide pool. Catalyzes the hydrolysis of 2-oxo-dATP (2-hydroxy-dATP) into 2-oxo-dAMP. Also has a significant hydrolase activity toward 2-oxo-ATP, 8-oxo-dGTP and 8-oxo-dATP. Through the hydrolysis of oxidized purine nucleoside triphosphates, prevents their incorporation into DNA and the subsequent transversions A:T to C:G and G:C to T:A. Also catalyzes the hydrolysis of methylated purine nucleoside triphosphate preventing their integration into DNA. Through this antimutagenic activity protects cells from oxidative stress.</text>
</comment>
<comment type="subcellular location">
    <subcellularLocation>
        <location evidence="2">Cytoplasm</location>
    </subcellularLocation>
</comment>
<evidence type="ECO:0000256" key="21">
    <source>
        <dbReference type="ARBA" id="ARBA00048002"/>
    </source>
</evidence>
<dbReference type="CDD" id="cd03427">
    <property type="entry name" value="NUDIX_MTH1_Nudt1"/>
    <property type="match status" value="1"/>
</dbReference>
<evidence type="ECO:0000259" key="26">
    <source>
        <dbReference type="PROSITE" id="PS51462"/>
    </source>
</evidence>
<organism evidence="27 28">
    <name type="scientific">Candidatus Komeilibacteria bacterium CG_4_10_14_0_2_um_filter_37_10</name>
    <dbReference type="NCBI Taxonomy" id="1974470"/>
    <lineage>
        <taxon>Bacteria</taxon>
        <taxon>Candidatus Komeiliibacteriota</taxon>
    </lineage>
</organism>
<evidence type="ECO:0000256" key="24">
    <source>
        <dbReference type="ARBA" id="ARBA00053094"/>
    </source>
</evidence>
<dbReference type="AlphaFoldDB" id="A0A2M7VDZ3"/>
<evidence type="ECO:0000256" key="17">
    <source>
        <dbReference type="ARBA" id="ARBA00030634"/>
    </source>
</evidence>
<evidence type="ECO:0000256" key="12">
    <source>
        <dbReference type="ARBA" id="ARBA00024486"/>
    </source>
</evidence>
<keyword evidence="7 25" id="KW-0378">Hydrolase</keyword>
<sequence>MKILTLCFVIKNNQILLGMKKRGFGVGHWNGFGGKVEAGETIEQAAQRELKEEAGIRSVDLIKKGIIDFTFLEQSPNLQVHIFSCSEYQEEIRETEEMKPEWFELDKLPLAQMWEADRVWLPFLLANKKFQGSFLYDHASTANDPGIIIKQDIKEIFGIN</sequence>
<evidence type="ECO:0000256" key="4">
    <source>
        <dbReference type="ARBA" id="ARBA00011245"/>
    </source>
</evidence>
<evidence type="ECO:0000256" key="14">
    <source>
        <dbReference type="ARBA" id="ARBA00026103"/>
    </source>
</evidence>
<protein>
    <recommendedName>
        <fullName evidence="15">Oxidized purine nucleoside triphosphate hydrolase</fullName>
        <ecNumber evidence="14">3.6.1.56</ecNumber>
    </recommendedName>
    <alternativeName>
        <fullName evidence="19">2-hydroxy-dATP diphosphatase</fullName>
    </alternativeName>
    <alternativeName>
        <fullName evidence="18">7,8-dihydro-8-oxoguanine triphosphatase</fullName>
    </alternativeName>
    <alternativeName>
        <fullName evidence="17">8-oxo-dGTPase</fullName>
    </alternativeName>
    <alternativeName>
        <fullName evidence="20">Methylated purine nucleoside triphosphate hydrolase</fullName>
    </alternativeName>
    <alternativeName>
        <fullName evidence="16">Nucleoside diphosphate-linked moiety X motif 1</fullName>
    </alternativeName>
</protein>
<dbReference type="PRINTS" id="PR00502">
    <property type="entry name" value="NUDIXFAMILY"/>
</dbReference>
<dbReference type="GO" id="GO:0005737">
    <property type="term" value="C:cytoplasm"/>
    <property type="evidence" value="ECO:0007669"/>
    <property type="project" value="UniProtKB-SubCell"/>
</dbReference>
<comment type="similarity">
    <text evidence="3 25">Belongs to the Nudix hydrolase family.</text>
</comment>
<evidence type="ECO:0000256" key="9">
    <source>
        <dbReference type="ARBA" id="ARBA00022884"/>
    </source>
</evidence>
<evidence type="ECO:0000256" key="10">
    <source>
        <dbReference type="ARBA" id="ARBA00024448"/>
    </source>
</evidence>
<accession>A0A2M7VDZ3</accession>
<evidence type="ECO:0000256" key="7">
    <source>
        <dbReference type="ARBA" id="ARBA00022801"/>
    </source>
</evidence>
<dbReference type="GO" id="GO:0008828">
    <property type="term" value="F:dATP diphosphatase activity"/>
    <property type="evidence" value="ECO:0007669"/>
    <property type="project" value="UniProtKB-EC"/>
</dbReference>
<evidence type="ECO:0000256" key="16">
    <source>
        <dbReference type="ARBA" id="ARBA00029673"/>
    </source>
</evidence>
<dbReference type="InterPro" id="IPR020084">
    <property type="entry name" value="NUDIX_hydrolase_CS"/>
</dbReference>
<keyword evidence="5" id="KW-0963">Cytoplasm</keyword>
<dbReference type="Pfam" id="PF00293">
    <property type="entry name" value="NUDIX"/>
    <property type="match status" value="1"/>
</dbReference>
<dbReference type="PANTHER" id="PTHR43758">
    <property type="entry name" value="7,8-DIHYDRO-8-OXOGUANINE TRIPHOSPHATASE"/>
    <property type="match status" value="1"/>
</dbReference>
<evidence type="ECO:0000256" key="2">
    <source>
        <dbReference type="ARBA" id="ARBA00004496"/>
    </source>
</evidence>
<evidence type="ECO:0000256" key="1">
    <source>
        <dbReference type="ARBA" id="ARBA00001946"/>
    </source>
</evidence>
<evidence type="ECO:0000313" key="28">
    <source>
        <dbReference type="Proteomes" id="UP000230405"/>
    </source>
</evidence>
<proteinExistence type="inferred from homology"/>
<dbReference type="Proteomes" id="UP000230405">
    <property type="component" value="Unassembled WGS sequence"/>
</dbReference>
<feature type="domain" description="Nudix hydrolase" evidence="26">
    <location>
        <begin position="1"/>
        <end position="126"/>
    </location>
</feature>
<dbReference type="GO" id="GO:0008413">
    <property type="term" value="F:8-oxo-7,8-dihydroguanosine triphosphate pyrophosphatase activity"/>
    <property type="evidence" value="ECO:0007669"/>
    <property type="project" value="InterPro"/>
</dbReference>
<evidence type="ECO:0000256" key="18">
    <source>
        <dbReference type="ARBA" id="ARBA00030682"/>
    </source>
</evidence>
<dbReference type="SUPFAM" id="SSF55811">
    <property type="entry name" value="Nudix"/>
    <property type="match status" value="1"/>
</dbReference>
<gene>
    <name evidence="27" type="ORF">COX77_03820</name>
</gene>
<evidence type="ECO:0000256" key="8">
    <source>
        <dbReference type="ARBA" id="ARBA00022842"/>
    </source>
</evidence>
<comment type="catalytic activity">
    <reaction evidence="13">
        <text>2-oxo-ATP + H2O = 2-oxo-AMP + diphosphate + H(+)</text>
        <dbReference type="Rhea" id="RHEA:67392"/>
        <dbReference type="ChEBI" id="CHEBI:15377"/>
        <dbReference type="ChEBI" id="CHEBI:15378"/>
        <dbReference type="ChEBI" id="CHEBI:33019"/>
        <dbReference type="ChEBI" id="CHEBI:71395"/>
        <dbReference type="ChEBI" id="CHEBI:172878"/>
    </reaction>
    <physiologicalReaction direction="left-to-right" evidence="13">
        <dbReference type="Rhea" id="RHEA:67393"/>
    </physiologicalReaction>
</comment>
<comment type="caution">
    <text evidence="27">The sequence shown here is derived from an EMBL/GenBank/DDBJ whole genome shotgun (WGS) entry which is preliminary data.</text>
</comment>
<keyword evidence="6" id="KW-0479">Metal-binding</keyword>
<comment type="catalytic activity">
    <reaction evidence="21">
        <text>N(6)-methyl-ATP + H2O = N(6)-methyl-AMP + diphosphate + H(+)</text>
        <dbReference type="Rhea" id="RHEA:67608"/>
        <dbReference type="ChEBI" id="CHEBI:15377"/>
        <dbReference type="ChEBI" id="CHEBI:15378"/>
        <dbReference type="ChEBI" id="CHEBI:33019"/>
        <dbReference type="ChEBI" id="CHEBI:144842"/>
        <dbReference type="ChEBI" id="CHEBI:172873"/>
    </reaction>
    <physiologicalReaction direction="left-to-right" evidence="21">
        <dbReference type="Rhea" id="RHEA:67609"/>
    </physiologicalReaction>
</comment>
<dbReference type="InterPro" id="IPR015797">
    <property type="entry name" value="NUDIX_hydrolase-like_dom_sf"/>
</dbReference>
<dbReference type="Gene3D" id="3.90.79.10">
    <property type="entry name" value="Nucleoside Triphosphate Pyrophosphohydrolase"/>
    <property type="match status" value="1"/>
</dbReference>
<evidence type="ECO:0000256" key="15">
    <source>
        <dbReference type="ARBA" id="ARBA00026218"/>
    </source>
</evidence>
<evidence type="ECO:0000256" key="6">
    <source>
        <dbReference type="ARBA" id="ARBA00022723"/>
    </source>
</evidence>